<accession>A0ABZ2YX84</accession>
<dbReference type="PANTHER" id="PTHR36443">
    <property type="entry name" value="BSR5223 PROTEIN"/>
    <property type="match status" value="1"/>
</dbReference>
<keyword evidence="1" id="KW-0812">Transmembrane</keyword>
<keyword evidence="1" id="KW-1133">Transmembrane helix</keyword>
<dbReference type="PANTHER" id="PTHR36443:SF1">
    <property type="entry name" value="BSR5223 PROTEIN"/>
    <property type="match status" value="1"/>
</dbReference>
<feature type="transmembrane region" description="Helical" evidence="1">
    <location>
        <begin position="9"/>
        <end position="27"/>
    </location>
</feature>
<protein>
    <submittedName>
        <fullName evidence="2">DUF2905 domain-containing protein</fullName>
    </submittedName>
</protein>
<dbReference type="Pfam" id="PF11146">
    <property type="entry name" value="DUF2905"/>
    <property type="match status" value="1"/>
</dbReference>
<feature type="transmembrane region" description="Helical" evidence="1">
    <location>
        <begin position="47"/>
        <end position="70"/>
    </location>
</feature>
<sequence>MNPQLGKQLIMIGLLIVALGIILYFFSDKLRWFGRLPGDIRIEKENVRFYFPVTSMLIVSLVISLLLYGFRKLF</sequence>
<dbReference type="Proteomes" id="UP001449657">
    <property type="component" value="Chromosome"/>
</dbReference>
<organism evidence="2 3">
    <name type="scientific">Chitinophaga caseinilytica</name>
    <dbReference type="NCBI Taxonomy" id="2267521"/>
    <lineage>
        <taxon>Bacteria</taxon>
        <taxon>Pseudomonadati</taxon>
        <taxon>Bacteroidota</taxon>
        <taxon>Chitinophagia</taxon>
        <taxon>Chitinophagales</taxon>
        <taxon>Chitinophagaceae</taxon>
        <taxon>Chitinophaga</taxon>
    </lineage>
</organism>
<evidence type="ECO:0000313" key="2">
    <source>
        <dbReference type="EMBL" id="WZN43908.1"/>
    </source>
</evidence>
<proteinExistence type="predicted"/>
<keyword evidence="3" id="KW-1185">Reference proteome</keyword>
<dbReference type="RefSeq" id="WP_341838702.1">
    <property type="nucleotide sequence ID" value="NZ_CP149792.1"/>
</dbReference>
<keyword evidence="1" id="KW-0472">Membrane</keyword>
<evidence type="ECO:0000313" key="3">
    <source>
        <dbReference type="Proteomes" id="UP001449657"/>
    </source>
</evidence>
<reference evidence="2 3" key="1">
    <citation type="submission" date="2024-03" db="EMBL/GenBank/DDBJ databases">
        <title>Chitinophaga caseinilytica sp. nov., a casein hydrolysing bacterium isolated from forest soil.</title>
        <authorList>
            <person name="Lee D.S."/>
            <person name="Han D.M."/>
            <person name="Baek J.H."/>
            <person name="Choi D.G."/>
            <person name="Jeon J.H."/>
            <person name="Jeon C.O."/>
        </authorList>
    </citation>
    <scope>NUCLEOTIDE SEQUENCE [LARGE SCALE GENOMIC DNA]</scope>
    <source>
        <strain evidence="2 3">KACC 19118</strain>
    </source>
</reference>
<dbReference type="InterPro" id="IPR021320">
    <property type="entry name" value="DUF2905"/>
</dbReference>
<gene>
    <name evidence="2" type="ORF">WJU22_13470</name>
</gene>
<dbReference type="EMBL" id="CP150096">
    <property type="protein sequence ID" value="WZN43908.1"/>
    <property type="molecule type" value="Genomic_DNA"/>
</dbReference>
<evidence type="ECO:0000256" key="1">
    <source>
        <dbReference type="SAM" id="Phobius"/>
    </source>
</evidence>
<name>A0ABZ2YX84_9BACT</name>